<dbReference type="EMBL" id="AMZH03026355">
    <property type="protein sequence ID" value="RRT34642.1"/>
    <property type="molecule type" value="Genomic_DNA"/>
</dbReference>
<protein>
    <submittedName>
        <fullName evidence="2">Uncharacterized protein</fullName>
    </submittedName>
</protein>
<gene>
    <name evidence="2" type="ORF">B296_00042525</name>
</gene>
<feature type="compositionally biased region" description="Basic residues" evidence="1">
    <location>
        <begin position="1"/>
        <end position="14"/>
    </location>
</feature>
<evidence type="ECO:0000256" key="1">
    <source>
        <dbReference type="SAM" id="MobiDB-lite"/>
    </source>
</evidence>
<name>A0A426X585_ENSVE</name>
<dbReference type="AlphaFoldDB" id="A0A426X585"/>
<organism evidence="2 3">
    <name type="scientific">Ensete ventricosum</name>
    <name type="common">Abyssinian banana</name>
    <name type="synonym">Musa ensete</name>
    <dbReference type="NCBI Taxonomy" id="4639"/>
    <lineage>
        <taxon>Eukaryota</taxon>
        <taxon>Viridiplantae</taxon>
        <taxon>Streptophyta</taxon>
        <taxon>Embryophyta</taxon>
        <taxon>Tracheophyta</taxon>
        <taxon>Spermatophyta</taxon>
        <taxon>Magnoliopsida</taxon>
        <taxon>Liliopsida</taxon>
        <taxon>Zingiberales</taxon>
        <taxon>Musaceae</taxon>
        <taxon>Ensete</taxon>
    </lineage>
</organism>
<reference evidence="2 3" key="1">
    <citation type="journal article" date="2014" name="Agronomy (Basel)">
        <title>A Draft Genome Sequence for Ensete ventricosum, the Drought-Tolerant Tree Against Hunger.</title>
        <authorList>
            <person name="Harrison J."/>
            <person name="Moore K.A."/>
            <person name="Paszkiewicz K."/>
            <person name="Jones T."/>
            <person name="Grant M."/>
            <person name="Ambacheew D."/>
            <person name="Muzemil S."/>
            <person name="Studholme D.J."/>
        </authorList>
    </citation>
    <scope>NUCLEOTIDE SEQUENCE [LARGE SCALE GENOMIC DNA]</scope>
</reference>
<proteinExistence type="predicted"/>
<dbReference type="Proteomes" id="UP000287651">
    <property type="component" value="Unassembled WGS sequence"/>
</dbReference>
<comment type="caution">
    <text evidence="2">The sequence shown here is derived from an EMBL/GenBank/DDBJ whole genome shotgun (WGS) entry which is preliminary data.</text>
</comment>
<sequence length="75" mass="9019">MRRATKAKQRRSRRGQSALPKIRRGRRAIEAWFPRLSLAQLRTRWRHKAVEAWFHGLSLALPRTNWRCRATKAWV</sequence>
<feature type="region of interest" description="Disordered" evidence="1">
    <location>
        <begin position="1"/>
        <end position="20"/>
    </location>
</feature>
<evidence type="ECO:0000313" key="3">
    <source>
        <dbReference type="Proteomes" id="UP000287651"/>
    </source>
</evidence>
<accession>A0A426X585</accession>
<evidence type="ECO:0000313" key="2">
    <source>
        <dbReference type="EMBL" id="RRT34642.1"/>
    </source>
</evidence>